<dbReference type="AlphaFoldDB" id="A0A9W4NUU9"/>
<keyword evidence="1" id="KW-0732">Signal</keyword>
<dbReference type="Proteomes" id="UP001152592">
    <property type="component" value="Unassembled WGS sequence"/>
</dbReference>
<reference evidence="2" key="1">
    <citation type="submission" date="2021-07" db="EMBL/GenBank/DDBJ databases">
        <authorList>
            <person name="Branca A.L. A."/>
        </authorList>
    </citation>
    <scope>NUCLEOTIDE SEQUENCE</scope>
</reference>
<accession>A0A9W4NUU9</accession>
<protein>
    <submittedName>
        <fullName evidence="2">Uncharacterized protein</fullName>
    </submittedName>
</protein>
<evidence type="ECO:0000256" key="1">
    <source>
        <dbReference type="SAM" id="SignalP"/>
    </source>
</evidence>
<proteinExistence type="predicted"/>
<evidence type="ECO:0000313" key="2">
    <source>
        <dbReference type="EMBL" id="CAG8423446.1"/>
    </source>
</evidence>
<organism evidence="2 3">
    <name type="scientific">Penicillium salamii</name>
    <dbReference type="NCBI Taxonomy" id="1612424"/>
    <lineage>
        <taxon>Eukaryota</taxon>
        <taxon>Fungi</taxon>
        <taxon>Dikarya</taxon>
        <taxon>Ascomycota</taxon>
        <taxon>Pezizomycotina</taxon>
        <taxon>Eurotiomycetes</taxon>
        <taxon>Eurotiomycetidae</taxon>
        <taxon>Eurotiales</taxon>
        <taxon>Aspergillaceae</taxon>
        <taxon>Penicillium</taxon>
    </lineage>
</organism>
<gene>
    <name evidence="2" type="ORF">PSALAMII_LOCUS9995</name>
</gene>
<name>A0A9W4NUU9_9EURO</name>
<sequence length="69" mass="7481">MMSMSKLLLFLHYVQLDITGGLHCTCISSPNRGIGRSYGLLLAHSLDVDNMYSGFYGTVQSPISLGEGI</sequence>
<evidence type="ECO:0000313" key="3">
    <source>
        <dbReference type="Proteomes" id="UP001152592"/>
    </source>
</evidence>
<feature type="signal peptide" evidence="1">
    <location>
        <begin position="1"/>
        <end position="16"/>
    </location>
</feature>
<comment type="caution">
    <text evidence="2">The sequence shown here is derived from an EMBL/GenBank/DDBJ whole genome shotgun (WGS) entry which is preliminary data.</text>
</comment>
<dbReference type="OrthoDB" id="240546at2759"/>
<feature type="chain" id="PRO_5040894591" evidence="1">
    <location>
        <begin position="17"/>
        <end position="69"/>
    </location>
</feature>
<dbReference type="EMBL" id="CAJVPD010000284">
    <property type="protein sequence ID" value="CAG8423446.1"/>
    <property type="molecule type" value="Genomic_DNA"/>
</dbReference>